<reference evidence="2" key="1">
    <citation type="journal article" date="2009" name="Genome Res.">
        <title>Comparative genomic analyses of the human fungal pathogens Coccidioides and their relatives.</title>
        <authorList>
            <person name="Sharpton T.J."/>
            <person name="Stajich J.E."/>
            <person name="Rounsley S.D."/>
            <person name="Gardner M.J."/>
            <person name="Wortman J.R."/>
            <person name="Jordar V.S."/>
            <person name="Maiti R."/>
            <person name="Kodira C.D."/>
            <person name="Neafsey D.E."/>
            <person name="Zeng Q."/>
            <person name="Hung C.-Y."/>
            <person name="McMahan C."/>
            <person name="Muszewska A."/>
            <person name="Grynberg M."/>
            <person name="Mandel M.A."/>
            <person name="Kellner E.M."/>
            <person name="Barker B.M."/>
            <person name="Galgiani J.N."/>
            <person name="Orbach M.J."/>
            <person name="Kirkland T.N."/>
            <person name="Cole G.T."/>
            <person name="Henn M.R."/>
            <person name="Birren B.W."/>
            <person name="Taylor J.W."/>
        </authorList>
    </citation>
    <scope>NUCLEOTIDE SEQUENCE [LARGE SCALE GENOMIC DNA]</scope>
    <source>
        <strain evidence="2">RS</strain>
    </source>
</reference>
<dbReference type="KEGG" id="cim:CIMG_13124"/>
<gene>
    <name evidence="1" type="ORF">CIMG_13124</name>
</gene>
<dbReference type="EMBL" id="GG704912">
    <property type="protein sequence ID" value="EAS31754.3"/>
    <property type="molecule type" value="Genomic_DNA"/>
</dbReference>
<dbReference type="RefSeq" id="XP_001243337.2">
    <property type="nucleotide sequence ID" value="XM_001243336.2"/>
</dbReference>
<keyword evidence="2" id="KW-1185">Reference proteome</keyword>
<sequence>MLSIDFKKVVQALKKTASSVKTEESELKFKVKSSESTNIKAAIEKMINKFINLILAMRVQSNQIQENSDHGQEEAQTKGILTCFSCFYCGKSGHCQSQYYEYQSDVNNRKSDSDKKYESLEERTSVNVETIGEAKNSQKTKIAILYTQHTGQFITYQNNQASVNDYIMKDIESINQKKPEIQNKIMKKQRSRYSATDHLFSQICNSTDANKLMG</sequence>
<dbReference type="OMA" id="CHINDEE"/>
<dbReference type="Proteomes" id="UP000001261">
    <property type="component" value="Unassembled WGS sequence"/>
</dbReference>
<dbReference type="AlphaFoldDB" id="J3K9X1"/>
<name>J3K9X1_COCIM</name>
<reference evidence="2" key="2">
    <citation type="journal article" date="2010" name="Genome Res.">
        <title>Population genomic sequencing of Coccidioides fungi reveals recent hybridization and transposon control.</title>
        <authorList>
            <person name="Neafsey D.E."/>
            <person name="Barker B.M."/>
            <person name="Sharpton T.J."/>
            <person name="Stajich J.E."/>
            <person name="Park D.J."/>
            <person name="Whiston E."/>
            <person name="Hung C.-Y."/>
            <person name="McMahan C."/>
            <person name="White J."/>
            <person name="Sykes S."/>
            <person name="Heiman D."/>
            <person name="Young S."/>
            <person name="Zeng Q."/>
            <person name="Abouelleil A."/>
            <person name="Aftuck L."/>
            <person name="Bessette D."/>
            <person name="Brown A."/>
            <person name="FitzGerald M."/>
            <person name="Lui A."/>
            <person name="Macdonald J.P."/>
            <person name="Priest M."/>
            <person name="Orbach M.J."/>
            <person name="Galgiani J.N."/>
            <person name="Kirkland T.N."/>
            <person name="Cole G.T."/>
            <person name="Birren B.W."/>
            <person name="Henn M.R."/>
            <person name="Taylor J.W."/>
            <person name="Rounsley S.D."/>
        </authorList>
    </citation>
    <scope>GENOME REANNOTATION</scope>
    <source>
        <strain evidence="2">RS</strain>
    </source>
</reference>
<accession>J3K9X1</accession>
<evidence type="ECO:0000313" key="1">
    <source>
        <dbReference type="EMBL" id="EAS31754.3"/>
    </source>
</evidence>
<proteinExistence type="predicted"/>
<dbReference type="GeneID" id="24164751"/>
<organism evidence="1 2">
    <name type="scientific">Coccidioides immitis (strain RS)</name>
    <name type="common">Valley fever fungus</name>
    <dbReference type="NCBI Taxonomy" id="246410"/>
    <lineage>
        <taxon>Eukaryota</taxon>
        <taxon>Fungi</taxon>
        <taxon>Dikarya</taxon>
        <taxon>Ascomycota</taxon>
        <taxon>Pezizomycotina</taxon>
        <taxon>Eurotiomycetes</taxon>
        <taxon>Eurotiomycetidae</taxon>
        <taxon>Onygenales</taxon>
        <taxon>Onygenaceae</taxon>
        <taxon>Coccidioides</taxon>
    </lineage>
</organism>
<dbReference type="InParanoid" id="J3K9X1"/>
<evidence type="ECO:0000313" key="2">
    <source>
        <dbReference type="Proteomes" id="UP000001261"/>
    </source>
</evidence>
<dbReference type="VEuPathDB" id="FungiDB:CIMG_13124"/>
<protein>
    <submittedName>
        <fullName evidence="1">Uncharacterized protein</fullName>
    </submittedName>
</protein>